<dbReference type="Gene3D" id="1.10.10.10">
    <property type="entry name" value="Winged helix-like DNA-binding domain superfamily/Winged helix DNA-binding domain"/>
    <property type="match status" value="1"/>
</dbReference>
<evidence type="ECO:0000259" key="2">
    <source>
        <dbReference type="SMART" id="SM00507"/>
    </source>
</evidence>
<dbReference type="InterPro" id="IPR051491">
    <property type="entry name" value="Recombinase/Transposase-rel"/>
</dbReference>
<keyword evidence="3" id="KW-0378">Hydrolase</keyword>
<keyword evidence="3" id="KW-0255">Endonuclease</keyword>
<dbReference type="InterPro" id="IPR003615">
    <property type="entry name" value="HNH_nuc"/>
</dbReference>
<dbReference type="Pfam" id="PF07282">
    <property type="entry name" value="Cas12f1-like_TNB"/>
    <property type="match status" value="1"/>
</dbReference>
<dbReference type="PANTHER" id="PTHR36172">
    <property type="match status" value="1"/>
</dbReference>
<dbReference type="SMART" id="SM00507">
    <property type="entry name" value="HNHc"/>
    <property type="match status" value="2"/>
</dbReference>
<keyword evidence="1" id="KW-0238">DNA-binding</keyword>
<dbReference type="InterPro" id="IPR010095">
    <property type="entry name" value="Cas12f1-like_TNB"/>
</dbReference>
<keyword evidence="3" id="KW-0540">Nuclease</keyword>
<evidence type="ECO:0000256" key="1">
    <source>
        <dbReference type="ARBA" id="ARBA00023125"/>
    </source>
</evidence>
<dbReference type="InterPro" id="IPR002711">
    <property type="entry name" value="HNH"/>
</dbReference>
<dbReference type="Proteomes" id="UP000054558">
    <property type="component" value="Unassembled WGS sequence"/>
</dbReference>
<protein>
    <submittedName>
        <fullName evidence="3">Putative HNH endonuclease</fullName>
    </submittedName>
</protein>
<organism evidence="3 4">
    <name type="scientific">Klebsormidium nitens</name>
    <name type="common">Green alga</name>
    <name type="synonym">Ulothrix nitens</name>
    <dbReference type="NCBI Taxonomy" id="105231"/>
    <lineage>
        <taxon>Eukaryota</taxon>
        <taxon>Viridiplantae</taxon>
        <taxon>Streptophyta</taxon>
        <taxon>Klebsormidiophyceae</taxon>
        <taxon>Klebsormidiales</taxon>
        <taxon>Klebsormidiaceae</taxon>
        <taxon>Klebsormidium</taxon>
    </lineage>
</organism>
<evidence type="ECO:0000313" key="3">
    <source>
        <dbReference type="EMBL" id="GAQ92833.1"/>
    </source>
</evidence>
<feature type="domain" description="HNH nuclease" evidence="2">
    <location>
        <begin position="522"/>
        <end position="569"/>
    </location>
</feature>
<dbReference type="OrthoDB" id="2413960at2759"/>
<dbReference type="PANTHER" id="PTHR36172:SF1">
    <property type="entry name" value="RESOLVASE-RELATED"/>
    <property type="match status" value="1"/>
</dbReference>
<dbReference type="Gene3D" id="1.10.30.50">
    <property type="match status" value="1"/>
</dbReference>
<reference evidence="3 4" key="1">
    <citation type="journal article" date="2014" name="Nat. Commun.">
        <title>Klebsormidium flaccidum genome reveals primary factors for plant terrestrial adaptation.</title>
        <authorList>
            <person name="Hori K."/>
            <person name="Maruyama F."/>
            <person name="Fujisawa T."/>
            <person name="Togashi T."/>
            <person name="Yamamoto N."/>
            <person name="Seo M."/>
            <person name="Sato S."/>
            <person name="Yamada T."/>
            <person name="Mori H."/>
            <person name="Tajima N."/>
            <person name="Moriyama T."/>
            <person name="Ikeuchi M."/>
            <person name="Watanabe M."/>
            <person name="Wada H."/>
            <person name="Kobayashi K."/>
            <person name="Saito M."/>
            <person name="Masuda T."/>
            <person name="Sasaki-Sekimoto Y."/>
            <person name="Mashiguchi K."/>
            <person name="Awai K."/>
            <person name="Shimojima M."/>
            <person name="Masuda S."/>
            <person name="Iwai M."/>
            <person name="Nobusawa T."/>
            <person name="Narise T."/>
            <person name="Kondo S."/>
            <person name="Saito H."/>
            <person name="Sato R."/>
            <person name="Murakawa M."/>
            <person name="Ihara Y."/>
            <person name="Oshima-Yamada Y."/>
            <person name="Ohtaka K."/>
            <person name="Satoh M."/>
            <person name="Sonobe K."/>
            <person name="Ishii M."/>
            <person name="Ohtani R."/>
            <person name="Kanamori-Sato M."/>
            <person name="Honoki R."/>
            <person name="Miyazaki D."/>
            <person name="Mochizuki H."/>
            <person name="Umetsu J."/>
            <person name="Higashi K."/>
            <person name="Shibata D."/>
            <person name="Kamiya Y."/>
            <person name="Sato N."/>
            <person name="Nakamura Y."/>
            <person name="Tabata S."/>
            <person name="Ida S."/>
            <person name="Kurokawa K."/>
            <person name="Ohta H."/>
        </authorList>
    </citation>
    <scope>NUCLEOTIDE SEQUENCE [LARGE SCALE GENOMIC DNA]</scope>
    <source>
        <strain evidence="3 4">NIES-2285</strain>
    </source>
</reference>
<gene>
    <name evidence="3" type="ORF">KFL_011610030</name>
</gene>
<name>A0A1Y1IQ88_KLENI</name>
<dbReference type="EMBL" id="DF238110">
    <property type="protein sequence ID" value="GAQ92833.1"/>
    <property type="molecule type" value="Genomic_DNA"/>
</dbReference>
<dbReference type="GO" id="GO:0003677">
    <property type="term" value="F:DNA binding"/>
    <property type="evidence" value="ECO:0007669"/>
    <property type="project" value="UniProtKB-KW"/>
</dbReference>
<dbReference type="InterPro" id="IPR036388">
    <property type="entry name" value="WH-like_DNA-bd_sf"/>
</dbReference>
<feature type="domain" description="HNH nuclease" evidence="2">
    <location>
        <begin position="386"/>
        <end position="439"/>
    </location>
</feature>
<proteinExistence type="predicted"/>
<dbReference type="GO" id="GO:0004519">
    <property type="term" value="F:endonuclease activity"/>
    <property type="evidence" value="ECO:0007669"/>
    <property type="project" value="UniProtKB-KW"/>
</dbReference>
<keyword evidence="4" id="KW-1185">Reference proteome</keyword>
<sequence length="634" mass="71424">MVEDDTPEEEGEDEEEGETKLIRTRKVRLLPKKHQKRILNDWRHAARYSYNKAVFLMNETASYNKMYLRDLITPVEVNSHASFLLKTPKNVRAAAVFEAAKNAKACFTNLKQGNITHFRMGFRARKKEDRRGWCLGVDKKAIKVRGKRTLIIYGTYCPWEFETVGTIGEINKDCKIQFDGARYYLIIPYQKPTPEAIGQGERSLINEVKESVISLDPGIRTFQTAYSPSEVFKLGDGCATRLFSLAIQLDRLISFEKRIIKKHRRKRRAVRLRILKVRKKLAHLRDELHYKTADFLTRKAKVILLPEFKTSEMVKRVGRRIGSKTVRQMSFLSHYKFMQRLKAKAAVRGAIVLIVSEHYTSKTCGSAKSGRVLKGTVLPDGYSYIKIDRKLVKRSRFNLSLSLGRDIGEAMECDHILPIEKGGGDDWANLQELTRPDHNRKTAADNPDSGKKCGITLGTPIIARHAHTGDETRFDSVNAAVKALGINHGLVERSLKGETIRRDYGFSYTPEHLAEQADLPGERWLEAVSSWGLLPKTQASDRASPDHINGDKADNRVENLRWATPTEQGRNKTTNRSVIQLDPITGEQLAVFGTIAEAAEIVGISACNIGSVAGGHGLFAAGWGWQYADESSES</sequence>
<dbReference type="InterPro" id="IPR044925">
    <property type="entry name" value="His-Me_finger_sf"/>
</dbReference>
<dbReference type="Pfam" id="PF01844">
    <property type="entry name" value="HNH"/>
    <property type="match status" value="1"/>
</dbReference>
<evidence type="ECO:0000313" key="4">
    <source>
        <dbReference type="Proteomes" id="UP000054558"/>
    </source>
</evidence>
<dbReference type="CDD" id="cd00085">
    <property type="entry name" value="HNHc"/>
    <property type="match status" value="1"/>
</dbReference>
<accession>A0A1Y1IQ88</accession>
<dbReference type="SUPFAM" id="SSF54060">
    <property type="entry name" value="His-Me finger endonucleases"/>
    <property type="match status" value="1"/>
</dbReference>
<dbReference type="GO" id="GO:0008270">
    <property type="term" value="F:zinc ion binding"/>
    <property type="evidence" value="ECO:0007669"/>
    <property type="project" value="InterPro"/>
</dbReference>
<dbReference type="AlphaFoldDB" id="A0A1Y1IQ88"/>
<dbReference type="Pfam" id="PF13392">
    <property type="entry name" value="HNH_3"/>
    <property type="match status" value="1"/>
</dbReference>